<dbReference type="InterPro" id="IPR001279">
    <property type="entry name" value="Metallo-B-lactamas"/>
</dbReference>
<dbReference type="Proteomes" id="UP000606786">
    <property type="component" value="Unassembled WGS sequence"/>
</dbReference>
<dbReference type="PANTHER" id="PTHR11203">
    <property type="entry name" value="CLEAVAGE AND POLYADENYLATION SPECIFICITY FACTOR FAMILY MEMBER"/>
    <property type="match status" value="1"/>
</dbReference>
<evidence type="ECO:0000256" key="7">
    <source>
        <dbReference type="ARBA" id="ARBA00022723"/>
    </source>
</evidence>
<dbReference type="Pfam" id="PF07521">
    <property type="entry name" value="RMMBL"/>
    <property type="match status" value="1"/>
</dbReference>
<evidence type="ECO:0000256" key="3">
    <source>
        <dbReference type="ARBA" id="ARBA00004496"/>
    </source>
</evidence>
<dbReference type="EMBL" id="CAJHJT010000001">
    <property type="protein sequence ID" value="CAD6993688.1"/>
    <property type="molecule type" value="Genomic_DNA"/>
</dbReference>
<dbReference type="GO" id="GO:0016787">
    <property type="term" value="F:hydrolase activity"/>
    <property type="evidence" value="ECO:0007669"/>
    <property type="project" value="UniProtKB-KW"/>
</dbReference>
<dbReference type="Gene3D" id="3.60.15.10">
    <property type="entry name" value="Ribonuclease Z/Hydroxyacylglutathione hydrolase-like"/>
    <property type="match status" value="1"/>
</dbReference>
<keyword evidence="9" id="KW-0862">Zinc</keyword>
<dbReference type="AlphaFoldDB" id="W8BWY4"/>
<dbReference type="GO" id="GO:0016180">
    <property type="term" value="P:snRNA processing"/>
    <property type="evidence" value="ECO:0007669"/>
    <property type="project" value="TreeGrafter"/>
</dbReference>
<organism evidence="14">
    <name type="scientific">Ceratitis capitata</name>
    <name type="common">Mediterranean fruit fly</name>
    <name type="synonym">Tephritis capitata</name>
    <dbReference type="NCBI Taxonomy" id="7213"/>
    <lineage>
        <taxon>Eukaryota</taxon>
        <taxon>Metazoa</taxon>
        <taxon>Ecdysozoa</taxon>
        <taxon>Arthropoda</taxon>
        <taxon>Hexapoda</taxon>
        <taxon>Insecta</taxon>
        <taxon>Pterygota</taxon>
        <taxon>Neoptera</taxon>
        <taxon>Endopterygota</taxon>
        <taxon>Diptera</taxon>
        <taxon>Brachycera</taxon>
        <taxon>Muscomorpha</taxon>
        <taxon>Tephritoidea</taxon>
        <taxon>Tephritidae</taxon>
        <taxon>Ceratitis</taxon>
        <taxon>Ceratitis</taxon>
    </lineage>
</organism>
<evidence type="ECO:0000256" key="9">
    <source>
        <dbReference type="ARBA" id="ARBA00022833"/>
    </source>
</evidence>
<dbReference type="InterPro" id="IPR022712">
    <property type="entry name" value="Beta_Casp"/>
</dbReference>
<reference evidence="13" key="3">
    <citation type="submission" date="2020-11" db="EMBL/GenBank/DDBJ databases">
        <authorList>
            <person name="Whitehead M."/>
        </authorList>
    </citation>
    <scope>NUCLEOTIDE SEQUENCE</scope>
    <source>
        <strain evidence="13">EGII</strain>
    </source>
</reference>
<feature type="domain" description="Beta-Casp" evidence="12">
    <location>
        <begin position="245"/>
        <end position="363"/>
    </location>
</feature>
<dbReference type="Pfam" id="PF10996">
    <property type="entry name" value="Beta-Casp"/>
    <property type="match status" value="1"/>
</dbReference>
<dbReference type="InterPro" id="IPR048662">
    <property type="entry name" value="IntS11_C"/>
</dbReference>
<evidence type="ECO:0000313" key="15">
    <source>
        <dbReference type="Proteomes" id="UP000606786"/>
    </source>
</evidence>
<feature type="domain" description="Metallo-beta-lactamase" evidence="11">
    <location>
        <begin position="16"/>
        <end position="233"/>
    </location>
</feature>
<comment type="subcellular location">
    <subcellularLocation>
        <location evidence="3">Cytoplasm</location>
    </subcellularLocation>
    <subcellularLocation>
        <location evidence="2">Nucleus</location>
    </subcellularLocation>
</comment>
<dbReference type="GO" id="GO:0005634">
    <property type="term" value="C:nucleus"/>
    <property type="evidence" value="ECO:0007669"/>
    <property type="project" value="UniProtKB-SubCell"/>
</dbReference>
<evidence type="ECO:0000256" key="8">
    <source>
        <dbReference type="ARBA" id="ARBA00022801"/>
    </source>
</evidence>
<evidence type="ECO:0000259" key="12">
    <source>
        <dbReference type="SMART" id="SM01027"/>
    </source>
</evidence>
<evidence type="ECO:0000256" key="6">
    <source>
        <dbReference type="ARBA" id="ARBA00022490"/>
    </source>
</evidence>
<dbReference type="EMBL" id="GAMC01002798">
    <property type="protein sequence ID" value="JAC03758.1"/>
    <property type="molecule type" value="mRNA"/>
</dbReference>
<dbReference type="FunFam" id="3.40.50.10890:FF:000002">
    <property type="entry name" value="Integrator complex subunit 11"/>
    <property type="match status" value="1"/>
</dbReference>
<dbReference type="Pfam" id="PF21386">
    <property type="entry name" value="IntS11_C"/>
    <property type="match status" value="1"/>
</dbReference>
<dbReference type="SUPFAM" id="SSF56281">
    <property type="entry name" value="Metallo-hydrolase/oxidoreductase"/>
    <property type="match status" value="1"/>
</dbReference>
<keyword evidence="10" id="KW-0539">Nucleus</keyword>
<dbReference type="SMART" id="SM01027">
    <property type="entry name" value="Beta-Casp"/>
    <property type="match status" value="1"/>
</dbReference>
<dbReference type="GO" id="GO:0004521">
    <property type="term" value="F:RNA endonuclease activity"/>
    <property type="evidence" value="ECO:0007669"/>
    <property type="project" value="TreeGrafter"/>
</dbReference>
<evidence type="ECO:0000256" key="1">
    <source>
        <dbReference type="ARBA" id="ARBA00001947"/>
    </source>
</evidence>
<dbReference type="InterPro" id="IPR041897">
    <property type="entry name" value="INTS11-like_MBL-fold"/>
</dbReference>
<dbReference type="GO" id="GO:0031123">
    <property type="term" value="P:RNA 3'-end processing"/>
    <property type="evidence" value="ECO:0007669"/>
    <property type="project" value="UniProtKB-ARBA"/>
</dbReference>
<dbReference type="SMART" id="SM00849">
    <property type="entry name" value="Lactamase_B"/>
    <property type="match status" value="1"/>
</dbReference>
<evidence type="ECO:0000313" key="13">
    <source>
        <dbReference type="EMBL" id="CAD6993688.1"/>
    </source>
</evidence>
<dbReference type="Gene3D" id="3.40.50.10890">
    <property type="match status" value="1"/>
</dbReference>
<keyword evidence="15" id="KW-1185">Reference proteome</keyword>
<dbReference type="GO" id="GO:0046872">
    <property type="term" value="F:metal ion binding"/>
    <property type="evidence" value="ECO:0007669"/>
    <property type="project" value="UniProtKB-KW"/>
</dbReference>
<protein>
    <recommendedName>
        <fullName evidence="5">Integrator complex subunit 11</fullName>
    </recommendedName>
</protein>
<comment type="cofactor">
    <cofactor evidence="1">
        <name>Zn(2+)</name>
        <dbReference type="ChEBI" id="CHEBI:29105"/>
    </cofactor>
</comment>
<accession>W8BWY4</accession>
<sequence>MPTIKVTPLGAGQDVGRSCLLLSMGGKNIMLDCGMHMGYNDERRFPDFSYIVPDGPITSHIDCVIISHFHLDHCGALPYMSEMVGYSGPIYMTHPTKAIAPILLEDMRKVAVERKGESNFFTTQMIKDCMKKVTAVTLHQSVMVDNELEIKAYYAGHVLGAAMFWLRVGSQSVVYTGDYNMTPDRHLGAAWIDKCRPDLLISESTYATTIRDSKRCRERDFLKKVHECVAKGGKVLIPVFALGRAQELCILLETYWERMNLKFPIYFALGLTEKANTYYKMFITWTNQKIRKTFVQRNMFDFKHIKPFDKAYIDNPGAMVVFATPGMLHAGLSLQIFKKWAPNENNMVIMPGYCVQGTVGNKILGGAKKVEFENRQVVEVKMSVEYLSFSAHADAKGIMQLIQNCEPKNVMLVHGEAEKMQFLRSKIMEEFSIETYMPANGETSVISTPVKIPVDASVSLLKAESRVYNAQPPDPKRRRLIHGVLVMKDNRIMLQNLTDTLKEIGINRHVMRFTSKVKMDDPGPRLRTGERLFALLQEKLVGWTVSMQESCTICVETVEIKIEEDEKDPKHKNILITWTNQDEDIGAYILNLLQNMC</sequence>
<gene>
    <name evidence="14" type="primary">INT11</name>
    <name evidence="13" type="ORF">CCAP1982_LOCUS2494</name>
</gene>
<name>W8BWY4_CERCA</name>
<dbReference type="InterPro" id="IPR011108">
    <property type="entry name" value="RMMBL"/>
</dbReference>
<evidence type="ECO:0000256" key="4">
    <source>
        <dbReference type="ARBA" id="ARBA00007093"/>
    </source>
</evidence>
<keyword evidence="6" id="KW-0963">Cytoplasm</keyword>
<dbReference type="InterPro" id="IPR036866">
    <property type="entry name" value="RibonucZ/Hydroxyglut_hydro"/>
</dbReference>
<evidence type="ECO:0000313" key="14">
    <source>
        <dbReference type="EMBL" id="JAC03758.1"/>
    </source>
</evidence>
<keyword evidence="8" id="KW-0378">Hydrolase</keyword>
<reference evidence="14" key="1">
    <citation type="submission" date="2013-07" db="EMBL/GenBank/DDBJ databases">
        <authorList>
            <person name="Geib S."/>
        </authorList>
    </citation>
    <scope>NUCLEOTIDE SEQUENCE</scope>
</reference>
<dbReference type="PANTHER" id="PTHR11203:SF37">
    <property type="entry name" value="INTEGRATOR COMPLEX SUBUNIT 11"/>
    <property type="match status" value="1"/>
</dbReference>
<dbReference type="CDD" id="cd16291">
    <property type="entry name" value="INTS11-like_MBL-fold"/>
    <property type="match status" value="1"/>
</dbReference>
<comment type="similarity">
    <text evidence="4">Belongs to the metallo-beta-lactamase superfamily. RNA-metabolizing metallo-beta-lactamase-like family. INTS11 subfamily.</text>
</comment>
<keyword evidence="7" id="KW-0479">Metal-binding</keyword>
<dbReference type="GO" id="GO:0005737">
    <property type="term" value="C:cytoplasm"/>
    <property type="evidence" value="ECO:0007669"/>
    <property type="project" value="UniProtKB-SubCell"/>
</dbReference>
<dbReference type="OrthoDB" id="10249535at2759"/>
<evidence type="ECO:0000256" key="10">
    <source>
        <dbReference type="ARBA" id="ARBA00023242"/>
    </source>
</evidence>
<evidence type="ECO:0000256" key="2">
    <source>
        <dbReference type="ARBA" id="ARBA00004123"/>
    </source>
</evidence>
<evidence type="ECO:0000259" key="11">
    <source>
        <dbReference type="SMART" id="SM00849"/>
    </source>
</evidence>
<evidence type="ECO:0000256" key="5">
    <source>
        <dbReference type="ARBA" id="ARBA00016810"/>
    </source>
</evidence>
<proteinExistence type="evidence at transcript level"/>
<dbReference type="FunFam" id="3.60.15.10:FF:000028">
    <property type="entry name" value="Integrator complex subunit 11 isoform X3"/>
    <property type="match status" value="1"/>
</dbReference>
<dbReference type="InterPro" id="IPR050698">
    <property type="entry name" value="MBL"/>
</dbReference>
<reference evidence="14" key="2">
    <citation type="journal article" date="2014" name="BMC Genomics">
        <title>A genomic perspective to assessing quality of mass-reared SIT flies used in Mediterranean fruit fly (Ceratitis capitata) eradication in California.</title>
        <authorList>
            <person name="Calla B."/>
            <person name="Hall B."/>
            <person name="Hou S."/>
            <person name="Geib S.M."/>
        </authorList>
    </citation>
    <scope>NUCLEOTIDE SEQUENCE</scope>
</reference>
<dbReference type="Pfam" id="PF16661">
    <property type="entry name" value="Lactamase_B_6"/>
    <property type="match status" value="1"/>
</dbReference>